<gene>
    <name evidence="1" type="ORF">FWK35_00020035</name>
</gene>
<evidence type="ECO:0000313" key="1">
    <source>
        <dbReference type="EMBL" id="KAF0733565.1"/>
    </source>
</evidence>
<keyword evidence="2" id="KW-1185">Reference proteome</keyword>
<dbReference type="EMBL" id="VUJU01008246">
    <property type="protein sequence ID" value="KAF0733565.1"/>
    <property type="molecule type" value="Genomic_DNA"/>
</dbReference>
<protein>
    <submittedName>
        <fullName evidence="1">Protein ALP1-like</fullName>
    </submittedName>
</protein>
<evidence type="ECO:0000313" key="2">
    <source>
        <dbReference type="Proteomes" id="UP000478052"/>
    </source>
</evidence>
<proteinExistence type="predicted"/>
<comment type="caution">
    <text evidence="1">The sequence shown here is derived from an EMBL/GenBank/DDBJ whole genome shotgun (WGS) entry which is preliminary data.</text>
</comment>
<dbReference type="OrthoDB" id="8195499at2759"/>
<accession>A0A6G0X139</accession>
<dbReference type="AlphaFoldDB" id="A0A6G0X139"/>
<dbReference type="Proteomes" id="UP000478052">
    <property type="component" value="Unassembled WGS sequence"/>
</dbReference>
<organism evidence="1 2">
    <name type="scientific">Aphis craccivora</name>
    <name type="common">Cowpea aphid</name>
    <dbReference type="NCBI Taxonomy" id="307492"/>
    <lineage>
        <taxon>Eukaryota</taxon>
        <taxon>Metazoa</taxon>
        <taxon>Ecdysozoa</taxon>
        <taxon>Arthropoda</taxon>
        <taxon>Hexapoda</taxon>
        <taxon>Insecta</taxon>
        <taxon>Pterygota</taxon>
        <taxon>Neoptera</taxon>
        <taxon>Paraneoptera</taxon>
        <taxon>Hemiptera</taxon>
        <taxon>Sternorrhyncha</taxon>
        <taxon>Aphidomorpha</taxon>
        <taxon>Aphidoidea</taxon>
        <taxon>Aphididae</taxon>
        <taxon>Aphidini</taxon>
        <taxon>Aphis</taxon>
        <taxon>Aphis</taxon>
    </lineage>
</organism>
<name>A0A6G0X139_APHCR</name>
<sequence>MNVEKKNYDDKLDTLERFCRAYHIDMDYDYYINAIQVIAVAESFRCLDPPREREFWIHPFNLNREPSNRFFNFYNGIRKILSLNNETANLEAVENGSKWDSGKNDNKNALSGSNSSKLYRLTHL</sequence>
<reference evidence="1 2" key="1">
    <citation type="submission" date="2019-08" db="EMBL/GenBank/DDBJ databases">
        <title>Whole genome of Aphis craccivora.</title>
        <authorList>
            <person name="Voronova N.V."/>
            <person name="Shulinski R.S."/>
            <person name="Bandarenka Y.V."/>
            <person name="Zhorov D.G."/>
            <person name="Warner D."/>
        </authorList>
    </citation>
    <scope>NUCLEOTIDE SEQUENCE [LARGE SCALE GENOMIC DNA]</scope>
    <source>
        <strain evidence="1">180601</strain>
        <tissue evidence="1">Whole Body</tissue>
    </source>
</reference>